<accession>A0A5C6E5N5</accession>
<evidence type="ECO:0000313" key="2">
    <source>
        <dbReference type="EMBL" id="TWU42931.1"/>
    </source>
</evidence>
<dbReference type="RefSeq" id="WP_146599448.1">
    <property type="nucleotide sequence ID" value="NZ_SJPY01000003.1"/>
</dbReference>
<dbReference type="Proteomes" id="UP000315471">
    <property type="component" value="Unassembled WGS sequence"/>
</dbReference>
<evidence type="ECO:0000313" key="3">
    <source>
        <dbReference type="Proteomes" id="UP000315471"/>
    </source>
</evidence>
<dbReference type="AlphaFoldDB" id="A0A5C6E5N5"/>
<evidence type="ECO:0000256" key="1">
    <source>
        <dbReference type="SAM" id="MobiDB-lite"/>
    </source>
</evidence>
<name>A0A5C6E5N5_9BACT</name>
<dbReference type="EMBL" id="SJPY01000003">
    <property type="protein sequence ID" value="TWU42931.1"/>
    <property type="molecule type" value="Genomic_DNA"/>
</dbReference>
<keyword evidence="3" id="KW-1185">Reference proteome</keyword>
<sequence length="75" mass="7759">MTGKPAWMSPPPWWHGRQHGGGRAKREFPAVVVPAVASEDERASAAVGSCERAVAVRAKRTGGGSRSGTEGGTTT</sequence>
<gene>
    <name evidence="2" type="ORF">Q31b_19640</name>
</gene>
<comment type="caution">
    <text evidence="2">The sequence shown here is derived from an EMBL/GenBank/DDBJ whole genome shotgun (WGS) entry which is preliminary data.</text>
</comment>
<proteinExistence type="predicted"/>
<organism evidence="2 3">
    <name type="scientific">Novipirellula aureliae</name>
    <dbReference type="NCBI Taxonomy" id="2527966"/>
    <lineage>
        <taxon>Bacteria</taxon>
        <taxon>Pseudomonadati</taxon>
        <taxon>Planctomycetota</taxon>
        <taxon>Planctomycetia</taxon>
        <taxon>Pirellulales</taxon>
        <taxon>Pirellulaceae</taxon>
        <taxon>Novipirellula</taxon>
    </lineage>
</organism>
<reference evidence="2 3" key="1">
    <citation type="submission" date="2019-02" db="EMBL/GenBank/DDBJ databases">
        <title>Deep-cultivation of Planctomycetes and their phenomic and genomic characterization uncovers novel biology.</title>
        <authorList>
            <person name="Wiegand S."/>
            <person name="Jogler M."/>
            <person name="Boedeker C."/>
            <person name="Pinto D."/>
            <person name="Vollmers J."/>
            <person name="Rivas-Marin E."/>
            <person name="Kohn T."/>
            <person name="Peeters S.H."/>
            <person name="Heuer A."/>
            <person name="Rast P."/>
            <person name="Oberbeckmann S."/>
            <person name="Bunk B."/>
            <person name="Jeske O."/>
            <person name="Meyerdierks A."/>
            <person name="Storesund J.E."/>
            <person name="Kallscheuer N."/>
            <person name="Luecker S."/>
            <person name="Lage O.M."/>
            <person name="Pohl T."/>
            <person name="Merkel B.J."/>
            <person name="Hornburger P."/>
            <person name="Mueller R.-W."/>
            <person name="Bruemmer F."/>
            <person name="Labrenz M."/>
            <person name="Spormann A.M."/>
            <person name="Op Den Camp H."/>
            <person name="Overmann J."/>
            <person name="Amann R."/>
            <person name="Jetten M.S.M."/>
            <person name="Mascher T."/>
            <person name="Medema M.H."/>
            <person name="Devos D.P."/>
            <person name="Kaster A.-K."/>
            <person name="Ovreas L."/>
            <person name="Rohde M."/>
            <person name="Galperin M.Y."/>
            <person name="Jogler C."/>
        </authorList>
    </citation>
    <scope>NUCLEOTIDE SEQUENCE [LARGE SCALE GENOMIC DNA]</scope>
    <source>
        <strain evidence="2 3">Q31b</strain>
    </source>
</reference>
<feature type="region of interest" description="Disordered" evidence="1">
    <location>
        <begin position="1"/>
        <end position="23"/>
    </location>
</feature>
<protein>
    <submittedName>
        <fullName evidence="2">Uncharacterized protein</fullName>
    </submittedName>
</protein>